<dbReference type="SUPFAM" id="SSF53448">
    <property type="entry name" value="Nucleotide-diphospho-sugar transferases"/>
    <property type="match status" value="1"/>
</dbReference>
<gene>
    <name evidence="2" type="ORF">ATC1_131288</name>
</gene>
<evidence type="ECO:0000259" key="1">
    <source>
        <dbReference type="Pfam" id="PF00483"/>
    </source>
</evidence>
<feature type="domain" description="Nucleotidyl transferase" evidence="1">
    <location>
        <begin position="4"/>
        <end position="228"/>
    </location>
</feature>
<dbReference type="PATRIC" id="fig|1678840.3.peg.2738"/>
<dbReference type="InterPro" id="IPR050486">
    <property type="entry name" value="Mannose-1P_guanyltransferase"/>
</dbReference>
<protein>
    <submittedName>
        <fullName evidence="2">Nucleotidyl transferase</fullName>
    </submittedName>
</protein>
<dbReference type="AlphaFoldDB" id="A0A0S7BS84"/>
<keyword evidence="2" id="KW-0808">Transferase</keyword>
<reference evidence="2" key="1">
    <citation type="journal article" date="2015" name="Genome Announc.">
        <title>Draft Genome Sequence of Anaerolineae Strain TC1, a Novel Isolate from a Methanogenic Wastewater Treatment System.</title>
        <authorList>
            <person name="Matsuura N."/>
            <person name="Tourlousse D.M."/>
            <person name="Sun L."/>
            <person name="Toyonaga M."/>
            <person name="Kuroda K."/>
            <person name="Ohashi A."/>
            <person name="Cruz R."/>
            <person name="Yamaguchi T."/>
            <person name="Sekiguchi Y."/>
        </authorList>
    </citation>
    <scope>NUCLEOTIDE SEQUENCE [LARGE SCALE GENOMIC DNA]</scope>
    <source>
        <strain evidence="2">TC1</strain>
    </source>
</reference>
<dbReference type="STRING" id="1678840.ATC1_131288"/>
<evidence type="ECO:0000313" key="2">
    <source>
        <dbReference type="EMBL" id="GAP41303.1"/>
    </source>
</evidence>
<dbReference type="Gene3D" id="3.90.550.10">
    <property type="entry name" value="Spore Coat Polysaccharide Biosynthesis Protein SpsA, Chain A"/>
    <property type="match status" value="1"/>
</dbReference>
<organism evidence="2">
    <name type="scientific">Flexilinea flocculi</name>
    <dbReference type="NCBI Taxonomy" id="1678840"/>
    <lineage>
        <taxon>Bacteria</taxon>
        <taxon>Bacillati</taxon>
        <taxon>Chloroflexota</taxon>
        <taxon>Anaerolineae</taxon>
        <taxon>Anaerolineales</taxon>
        <taxon>Anaerolineaceae</taxon>
        <taxon>Flexilinea</taxon>
    </lineage>
</organism>
<dbReference type="RefSeq" id="WP_062282232.1">
    <property type="nucleotide sequence ID" value="NZ_DF968181.1"/>
</dbReference>
<evidence type="ECO:0000313" key="3">
    <source>
        <dbReference type="Proteomes" id="UP000053370"/>
    </source>
</evidence>
<dbReference type="EMBL" id="DF968181">
    <property type="protein sequence ID" value="GAP41303.1"/>
    <property type="molecule type" value="Genomic_DNA"/>
</dbReference>
<dbReference type="GO" id="GO:0016740">
    <property type="term" value="F:transferase activity"/>
    <property type="evidence" value="ECO:0007669"/>
    <property type="project" value="UniProtKB-KW"/>
</dbReference>
<proteinExistence type="predicted"/>
<sequence length="235" mass="27053">MNKKAVILSGGLGKRLQPFTNVIPKPLLPLGEKAILEVQIERLVKFGFQEIILATNYKSDYFYKFFGNGSQYGIKLTISQEEKPLGTAGPIKLLQKNFEDPFLVMNGDILTQVNLEELYKFAYEKNSLMTVGIKKITLPYDFGNIFFTGDYVTGIEEKKEITTYALAGIYVMKPEVLSLIPDNKYFGMDMLIQTMLEKNQPIVKFEITDYWIDIGNIENYQKAQFDYRNNFQIQK</sequence>
<dbReference type="Pfam" id="PF00483">
    <property type="entry name" value="NTP_transferase"/>
    <property type="match status" value="1"/>
</dbReference>
<dbReference type="OrthoDB" id="9803871at2"/>
<dbReference type="InterPro" id="IPR029044">
    <property type="entry name" value="Nucleotide-diphossugar_trans"/>
</dbReference>
<dbReference type="PANTHER" id="PTHR22572">
    <property type="entry name" value="SUGAR-1-PHOSPHATE GUANYL TRANSFERASE"/>
    <property type="match status" value="1"/>
</dbReference>
<dbReference type="Proteomes" id="UP000053370">
    <property type="component" value="Unassembled WGS sequence"/>
</dbReference>
<name>A0A0S7BS84_9CHLR</name>
<keyword evidence="3" id="KW-1185">Reference proteome</keyword>
<accession>A0A0S7BS84</accession>
<dbReference type="InterPro" id="IPR005835">
    <property type="entry name" value="NTP_transferase_dom"/>
</dbReference>